<dbReference type="Proteomes" id="UP000712281">
    <property type="component" value="Unassembled WGS sequence"/>
</dbReference>
<dbReference type="EMBL" id="QGKW02001940">
    <property type="protein sequence ID" value="KAF2556530.1"/>
    <property type="molecule type" value="Genomic_DNA"/>
</dbReference>
<proteinExistence type="predicted"/>
<accession>A0A8S9HHH0</accession>
<sequence length="77" mass="8966">MVLAIGIRVRRLGVSSYLNLRCVEWTTNEKRRELDVADRERELSEIVYLTREGRELFLLRSGREQAEADIQNVSCPS</sequence>
<organism evidence="1 2">
    <name type="scientific">Brassica cretica</name>
    <name type="common">Mustard</name>
    <dbReference type="NCBI Taxonomy" id="69181"/>
    <lineage>
        <taxon>Eukaryota</taxon>
        <taxon>Viridiplantae</taxon>
        <taxon>Streptophyta</taxon>
        <taxon>Embryophyta</taxon>
        <taxon>Tracheophyta</taxon>
        <taxon>Spermatophyta</taxon>
        <taxon>Magnoliopsida</taxon>
        <taxon>eudicotyledons</taxon>
        <taxon>Gunneridae</taxon>
        <taxon>Pentapetalae</taxon>
        <taxon>rosids</taxon>
        <taxon>malvids</taxon>
        <taxon>Brassicales</taxon>
        <taxon>Brassicaceae</taxon>
        <taxon>Brassiceae</taxon>
        <taxon>Brassica</taxon>
    </lineage>
</organism>
<reference evidence="1" key="1">
    <citation type="submission" date="2019-12" db="EMBL/GenBank/DDBJ databases">
        <title>Genome sequencing and annotation of Brassica cretica.</title>
        <authorList>
            <person name="Studholme D.J."/>
            <person name="Sarris P.F."/>
        </authorList>
    </citation>
    <scope>NUCLEOTIDE SEQUENCE</scope>
    <source>
        <strain evidence="1">PFS-001/15</strain>
        <tissue evidence="1">Leaf</tissue>
    </source>
</reference>
<comment type="caution">
    <text evidence="1">The sequence shown here is derived from an EMBL/GenBank/DDBJ whole genome shotgun (WGS) entry which is preliminary data.</text>
</comment>
<gene>
    <name evidence="1" type="ORF">F2Q68_00016033</name>
</gene>
<dbReference type="AlphaFoldDB" id="A0A8S9HHH0"/>
<protein>
    <submittedName>
        <fullName evidence="1">Uncharacterized protein</fullName>
    </submittedName>
</protein>
<name>A0A8S9HHH0_BRACR</name>
<evidence type="ECO:0000313" key="2">
    <source>
        <dbReference type="Proteomes" id="UP000712281"/>
    </source>
</evidence>
<evidence type="ECO:0000313" key="1">
    <source>
        <dbReference type="EMBL" id="KAF2556530.1"/>
    </source>
</evidence>